<dbReference type="InterPro" id="IPR050833">
    <property type="entry name" value="Poly_Biosynth_Transport"/>
</dbReference>
<feature type="transmembrane region" description="Helical" evidence="6">
    <location>
        <begin position="317"/>
        <end position="339"/>
    </location>
</feature>
<dbReference type="Proteomes" id="UP000283745">
    <property type="component" value="Unassembled WGS sequence"/>
</dbReference>
<feature type="transmembrane region" description="Helical" evidence="6">
    <location>
        <begin position="86"/>
        <end position="104"/>
    </location>
</feature>
<evidence type="ECO:0008006" key="9">
    <source>
        <dbReference type="Google" id="ProtNLM"/>
    </source>
</evidence>
<proteinExistence type="predicted"/>
<feature type="transmembrane region" description="Helical" evidence="6">
    <location>
        <begin position="12"/>
        <end position="36"/>
    </location>
</feature>
<keyword evidence="5 6" id="KW-0472">Membrane</keyword>
<organism evidence="7 8">
    <name type="scientific">Blautia obeum</name>
    <dbReference type="NCBI Taxonomy" id="40520"/>
    <lineage>
        <taxon>Bacteria</taxon>
        <taxon>Bacillati</taxon>
        <taxon>Bacillota</taxon>
        <taxon>Clostridia</taxon>
        <taxon>Lachnospirales</taxon>
        <taxon>Lachnospiraceae</taxon>
        <taxon>Blautia</taxon>
    </lineage>
</organism>
<feature type="transmembrane region" description="Helical" evidence="6">
    <location>
        <begin position="235"/>
        <end position="263"/>
    </location>
</feature>
<feature type="transmembrane region" description="Helical" evidence="6">
    <location>
        <begin position="284"/>
        <end position="305"/>
    </location>
</feature>
<evidence type="ECO:0000313" key="7">
    <source>
        <dbReference type="EMBL" id="RHE41426.1"/>
    </source>
</evidence>
<evidence type="ECO:0000313" key="8">
    <source>
        <dbReference type="Proteomes" id="UP000283745"/>
    </source>
</evidence>
<feature type="transmembrane region" description="Helical" evidence="6">
    <location>
        <begin position="373"/>
        <end position="393"/>
    </location>
</feature>
<feature type="transmembrane region" description="Helical" evidence="6">
    <location>
        <begin position="141"/>
        <end position="161"/>
    </location>
</feature>
<sequence length="406" mass="45676">MKDREQKKGIAVNTLYTMGGLLWMNAVLQIVVTPLLNRLMGAEQLGNLLYITGLVAIICPSVGQALNTSRLVVRRDCEVTNGDYDWLLLLFGVIGSFVALVMSRNSITNMAMAAGVFIMFMLTVFRYYGDVEYRLNLNYRRYFIYYLLIGIGYLAGFGIYYVTGQWVWIYLTGEGAALVFVGITGKVFHNFWNRSRFFSTALSRGFFLMLSYLVTNTTLNIDRLVIRQVLGNEQVTWYYVTSLIGKTLVLLIAPINTIVISYLTKRKERLTRLQYGKAALAGGIVSFVFFLACQVGTPLFVWLFYRNLYDSVKGIVTVVNLAQILGLYSAFLFILVLTFTDERWQLGIQLAHFVILLAVSIPAAKIYGLEGFAYASLGANILRVAAVIILGLVKAQNGKESKDEYR</sequence>
<dbReference type="EMBL" id="QSKF01000002">
    <property type="protein sequence ID" value="RHE41426.1"/>
    <property type="molecule type" value="Genomic_DNA"/>
</dbReference>
<keyword evidence="3 6" id="KW-0812">Transmembrane</keyword>
<protein>
    <recommendedName>
        <fullName evidence="9">Polysaccharide biosynthesis protein</fullName>
    </recommendedName>
</protein>
<feature type="transmembrane region" description="Helical" evidence="6">
    <location>
        <begin position="167"/>
        <end position="185"/>
    </location>
</feature>
<dbReference type="AlphaFoldDB" id="A0A414JA79"/>
<comment type="caution">
    <text evidence="7">The sequence shown here is derived from an EMBL/GenBank/DDBJ whole genome shotgun (WGS) entry which is preliminary data.</text>
</comment>
<gene>
    <name evidence="7" type="ORF">DW740_03790</name>
</gene>
<evidence type="ECO:0000256" key="1">
    <source>
        <dbReference type="ARBA" id="ARBA00004651"/>
    </source>
</evidence>
<feature type="transmembrane region" description="Helical" evidence="6">
    <location>
        <begin position="197"/>
        <end position="215"/>
    </location>
</feature>
<dbReference type="RefSeq" id="WP_118048987.1">
    <property type="nucleotide sequence ID" value="NZ_CABJFK010000002.1"/>
</dbReference>
<name>A0A414JA79_9FIRM</name>
<keyword evidence="4 6" id="KW-1133">Transmembrane helix</keyword>
<dbReference type="GO" id="GO:0005886">
    <property type="term" value="C:plasma membrane"/>
    <property type="evidence" value="ECO:0007669"/>
    <property type="project" value="UniProtKB-SubCell"/>
</dbReference>
<feature type="transmembrane region" description="Helical" evidence="6">
    <location>
        <begin position="110"/>
        <end position="129"/>
    </location>
</feature>
<evidence type="ECO:0000256" key="5">
    <source>
        <dbReference type="ARBA" id="ARBA00023136"/>
    </source>
</evidence>
<evidence type="ECO:0000256" key="2">
    <source>
        <dbReference type="ARBA" id="ARBA00022475"/>
    </source>
</evidence>
<comment type="subcellular location">
    <subcellularLocation>
        <location evidence="1">Cell membrane</location>
        <topology evidence="1">Multi-pass membrane protein</topology>
    </subcellularLocation>
</comment>
<evidence type="ECO:0000256" key="3">
    <source>
        <dbReference type="ARBA" id="ARBA00022692"/>
    </source>
</evidence>
<keyword evidence="2" id="KW-1003">Cell membrane</keyword>
<accession>A0A414JA79</accession>
<dbReference type="PANTHER" id="PTHR30250">
    <property type="entry name" value="PST FAMILY PREDICTED COLANIC ACID TRANSPORTER"/>
    <property type="match status" value="1"/>
</dbReference>
<feature type="transmembrane region" description="Helical" evidence="6">
    <location>
        <begin position="48"/>
        <end position="66"/>
    </location>
</feature>
<feature type="transmembrane region" description="Helical" evidence="6">
    <location>
        <begin position="346"/>
        <end position="367"/>
    </location>
</feature>
<dbReference type="PANTHER" id="PTHR30250:SF11">
    <property type="entry name" value="O-ANTIGEN TRANSPORTER-RELATED"/>
    <property type="match status" value="1"/>
</dbReference>
<evidence type="ECO:0000256" key="6">
    <source>
        <dbReference type="SAM" id="Phobius"/>
    </source>
</evidence>
<evidence type="ECO:0000256" key="4">
    <source>
        <dbReference type="ARBA" id="ARBA00022989"/>
    </source>
</evidence>
<reference evidence="7 8" key="1">
    <citation type="submission" date="2018-08" db="EMBL/GenBank/DDBJ databases">
        <title>A genome reference for cultivated species of the human gut microbiota.</title>
        <authorList>
            <person name="Zou Y."/>
            <person name="Xue W."/>
            <person name="Luo G."/>
        </authorList>
    </citation>
    <scope>NUCLEOTIDE SEQUENCE [LARGE SCALE GENOMIC DNA]</scope>
    <source>
        <strain evidence="7 8">AM28-23</strain>
    </source>
</reference>